<name>A0A7N2LXZ2_QUELO</name>
<dbReference type="EnsemblPlants" id="QL06p022957:mrna">
    <property type="protein sequence ID" value="QL06p022957:mrna"/>
    <property type="gene ID" value="QL06p022957"/>
</dbReference>
<organism evidence="2 3">
    <name type="scientific">Quercus lobata</name>
    <name type="common">Valley oak</name>
    <dbReference type="NCBI Taxonomy" id="97700"/>
    <lineage>
        <taxon>Eukaryota</taxon>
        <taxon>Viridiplantae</taxon>
        <taxon>Streptophyta</taxon>
        <taxon>Embryophyta</taxon>
        <taxon>Tracheophyta</taxon>
        <taxon>Spermatophyta</taxon>
        <taxon>Magnoliopsida</taxon>
        <taxon>eudicotyledons</taxon>
        <taxon>Gunneridae</taxon>
        <taxon>Pentapetalae</taxon>
        <taxon>rosids</taxon>
        <taxon>fabids</taxon>
        <taxon>Fagales</taxon>
        <taxon>Fagaceae</taxon>
        <taxon>Quercus</taxon>
    </lineage>
</organism>
<evidence type="ECO:0000259" key="1">
    <source>
        <dbReference type="Pfam" id="PF14111"/>
    </source>
</evidence>
<dbReference type="EMBL" id="LRBV02000006">
    <property type="status" value="NOT_ANNOTATED_CDS"/>
    <property type="molecule type" value="Genomic_DNA"/>
</dbReference>
<reference evidence="2" key="2">
    <citation type="submission" date="2021-01" db="UniProtKB">
        <authorList>
            <consortium name="EnsemblPlants"/>
        </authorList>
    </citation>
    <scope>IDENTIFICATION</scope>
</reference>
<proteinExistence type="predicted"/>
<dbReference type="AlphaFoldDB" id="A0A7N2LXZ2"/>
<evidence type="ECO:0000313" key="2">
    <source>
        <dbReference type="EnsemblPlants" id="QL06p022957:mrna"/>
    </source>
</evidence>
<accession>A0A7N2LXZ2</accession>
<dbReference type="Proteomes" id="UP000594261">
    <property type="component" value="Chromosome 6"/>
</dbReference>
<dbReference type="Pfam" id="PF14111">
    <property type="entry name" value="DUF4283"/>
    <property type="match status" value="1"/>
</dbReference>
<reference evidence="2 3" key="1">
    <citation type="journal article" date="2016" name="G3 (Bethesda)">
        <title>First Draft Assembly and Annotation of the Genome of a California Endemic Oak Quercus lobata Nee (Fagaceae).</title>
        <authorList>
            <person name="Sork V.L."/>
            <person name="Fitz-Gibbon S.T."/>
            <person name="Puiu D."/>
            <person name="Crepeau M."/>
            <person name="Gugger P.F."/>
            <person name="Sherman R."/>
            <person name="Stevens K."/>
            <person name="Langley C.H."/>
            <person name="Pellegrini M."/>
            <person name="Salzberg S.L."/>
        </authorList>
    </citation>
    <scope>NUCLEOTIDE SEQUENCE [LARGE SCALE GENOMIC DNA]</scope>
    <source>
        <strain evidence="2 3">cv. SW786</strain>
    </source>
</reference>
<dbReference type="InParanoid" id="A0A7N2LXZ2"/>
<feature type="domain" description="DUF4283" evidence="1">
    <location>
        <begin position="36"/>
        <end position="105"/>
    </location>
</feature>
<dbReference type="Gramene" id="QL06p022957:mrna">
    <property type="protein sequence ID" value="QL06p022957:mrna"/>
    <property type="gene ID" value="QL06p022957"/>
</dbReference>
<protein>
    <recommendedName>
        <fullName evidence="1">DUF4283 domain-containing protein</fullName>
    </recommendedName>
</protein>
<dbReference type="InterPro" id="IPR025558">
    <property type="entry name" value="DUF4283"/>
</dbReference>
<evidence type="ECO:0000313" key="3">
    <source>
        <dbReference type="Proteomes" id="UP000594261"/>
    </source>
</evidence>
<sequence>MEDLTKQWTGLSISHMEGPKFRIHSDMATSVFIINAKFLTKRALNINAIATTFTPLWRSKSGFKIKNLGNNVVLFTFDNKTEVDNILANEPWSFNKHLMVLQRYNGIDTEGTLEESAREYRPWLRASPLLGACKSVVSVPGFYAKKGGAVPG</sequence>
<keyword evidence="3" id="KW-1185">Reference proteome</keyword>